<dbReference type="VEuPathDB" id="FungiDB:SPRG_09066"/>
<keyword evidence="1" id="KW-1133">Transmembrane helix</keyword>
<evidence type="ECO:0000313" key="3">
    <source>
        <dbReference type="Proteomes" id="UP000030745"/>
    </source>
</evidence>
<dbReference type="AlphaFoldDB" id="A0A067C4T1"/>
<name>A0A067C4T1_SAPPC</name>
<keyword evidence="3" id="KW-1185">Reference proteome</keyword>
<proteinExistence type="predicted"/>
<dbReference type="RefSeq" id="XP_012203575.1">
    <property type="nucleotide sequence ID" value="XM_012348185.1"/>
</dbReference>
<dbReference type="InterPro" id="IPR021067">
    <property type="entry name" value="Glycosyltransferase"/>
</dbReference>
<evidence type="ECO:0000313" key="2">
    <source>
        <dbReference type="EMBL" id="KDO25769.1"/>
    </source>
</evidence>
<dbReference type="InterPro" id="IPR029044">
    <property type="entry name" value="Nucleotide-diphossugar_trans"/>
</dbReference>
<reference evidence="2 3" key="1">
    <citation type="journal article" date="2013" name="PLoS Genet.">
        <title>Distinctive expansion of potential virulence genes in the genome of the oomycete fish pathogen Saprolegnia parasitica.</title>
        <authorList>
            <person name="Jiang R.H."/>
            <person name="de Bruijn I."/>
            <person name="Haas B.J."/>
            <person name="Belmonte R."/>
            <person name="Lobach L."/>
            <person name="Christie J."/>
            <person name="van den Ackerveken G."/>
            <person name="Bottin A."/>
            <person name="Bulone V."/>
            <person name="Diaz-Moreno S.M."/>
            <person name="Dumas B."/>
            <person name="Fan L."/>
            <person name="Gaulin E."/>
            <person name="Govers F."/>
            <person name="Grenville-Briggs L.J."/>
            <person name="Horner N.R."/>
            <person name="Levin J.Z."/>
            <person name="Mammella M."/>
            <person name="Meijer H.J."/>
            <person name="Morris P."/>
            <person name="Nusbaum C."/>
            <person name="Oome S."/>
            <person name="Phillips A.J."/>
            <person name="van Rooyen D."/>
            <person name="Rzeszutek E."/>
            <person name="Saraiva M."/>
            <person name="Secombes C.J."/>
            <person name="Seidl M.F."/>
            <person name="Snel B."/>
            <person name="Stassen J.H."/>
            <person name="Sykes S."/>
            <person name="Tripathy S."/>
            <person name="van den Berg H."/>
            <person name="Vega-Arreguin J.C."/>
            <person name="Wawra S."/>
            <person name="Young S.K."/>
            <person name="Zeng Q."/>
            <person name="Dieguez-Uribeondo J."/>
            <person name="Russ C."/>
            <person name="Tyler B.M."/>
            <person name="van West P."/>
        </authorList>
    </citation>
    <scope>NUCLEOTIDE SEQUENCE [LARGE SCALE GENOMIC DNA]</scope>
    <source>
        <strain evidence="2 3">CBS 223.65</strain>
    </source>
</reference>
<dbReference type="SUPFAM" id="SSF53448">
    <property type="entry name" value="Nucleotide-diphospho-sugar transferases"/>
    <property type="match status" value="1"/>
</dbReference>
<protein>
    <recommendedName>
        <fullName evidence="4">Glycosyltransferase (GlcNAc)</fullName>
    </recommendedName>
</protein>
<evidence type="ECO:0008006" key="4">
    <source>
        <dbReference type="Google" id="ProtNLM"/>
    </source>
</evidence>
<dbReference type="STRING" id="695850.A0A067C4T1"/>
<keyword evidence="1" id="KW-0472">Membrane</keyword>
<dbReference type="KEGG" id="spar:SPRG_09066"/>
<dbReference type="GeneID" id="24131263"/>
<gene>
    <name evidence="2" type="ORF">SPRG_09066</name>
</gene>
<keyword evidence="1" id="KW-0812">Transmembrane</keyword>
<dbReference type="Proteomes" id="UP000030745">
    <property type="component" value="Unassembled WGS sequence"/>
</dbReference>
<dbReference type="PANTHER" id="PTHR34496:SF6">
    <property type="entry name" value="GLYCOSYLTRANSFERASE 2-LIKE DOMAIN-CONTAINING PROTEIN"/>
    <property type="match status" value="1"/>
</dbReference>
<accession>A0A067C4T1</accession>
<dbReference type="OrthoDB" id="76265at2759"/>
<dbReference type="OMA" id="CHAKIET"/>
<organism evidence="2 3">
    <name type="scientific">Saprolegnia parasitica (strain CBS 223.65)</name>
    <dbReference type="NCBI Taxonomy" id="695850"/>
    <lineage>
        <taxon>Eukaryota</taxon>
        <taxon>Sar</taxon>
        <taxon>Stramenopiles</taxon>
        <taxon>Oomycota</taxon>
        <taxon>Saprolegniomycetes</taxon>
        <taxon>Saprolegniales</taxon>
        <taxon>Saprolegniaceae</taxon>
        <taxon>Saprolegnia</taxon>
    </lineage>
</organism>
<sequence length="404" mass="46064">MTPPRRRAASPVTLKLIVILGLGMVVCIMLFLNLSFASMDNKAAPASGQALHLRAAEPTPPPHRRIIVLIANYRDSRRCAETLESLFTRAAVPERVTVSLFDQLYLHEGEVRCFDAYCDKVGDAACRRSERLRRNGTIDADQATGPTLGRYESEKGVDLAQDDFVLAIDSHTLFIKHWDTDLLSQWDSIGNKRAIITVYPDATTNMPPDGQFRKRVTLMCHAKIETEDKDSMIQYSASITVPAPAKPRLMSQFAGGFNFGTAQSVLEVRNDPHTPYLFHGEEYSKAARLFTHGYDMYIPARDIVFHWYEPRKVIWEKDWGARWIIQQDSKRRIRKVLGLSTTKDEHFSQEIERFSLGTKRTMEQFIQFSSIDPSAEYKNGDDLQFDNCHELEYVPYDGDEANFV</sequence>
<dbReference type="PANTHER" id="PTHR34496">
    <property type="entry name" value="GLCNAC TRANSFERASE-RELATED"/>
    <property type="match status" value="1"/>
</dbReference>
<dbReference type="EMBL" id="KK583229">
    <property type="protein sequence ID" value="KDO25769.1"/>
    <property type="molecule type" value="Genomic_DNA"/>
</dbReference>
<feature type="transmembrane region" description="Helical" evidence="1">
    <location>
        <begin position="12"/>
        <end position="32"/>
    </location>
</feature>
<dbReference type="Pfam" id="PF11397">
    <property type="entry name" value="GlcNAc"/>
    <property type="match status" value="2"/>
</dbReference>
<evidence type="ECO:0000256" key="1">
    <source>
        <dbReference type="SAM" id="Phobius"/>
    </source>
</evidence>